<keyword evidence="8" id="KW-1185">Reference proteome</keyword>
<gene>
    <name evidence="7" type="ORF">FCM35_KLT20633</name>
</gene>
<keyword evidence="4" id="KW-0325">Glycoprotein</keyword>
<dbReference type="PRINTS" id="PR00131">
    <property type="entry name" value="GLHYDRLASE1"/>
</dbReference>
<sequence>MAKLVLQSYCFSLCFLFLLLCEEKPIAALSRDDFPSDFIFGAGTSAFQVEGAAAEDGRKPSIWDPFCHAGKMADHSNADVAADQYHKYKANVKLMHEMGLDAYRFSIAWPRLIPDGRGEINPKGLKYYNNLINELLSYGIQPHVTLYHFDLPLALEEEYNGLLSTKFIDDFTAYADVCFREFGDRVKNWITLNEPNVEPLGGYDAGNFPPERCSFPFGSANCTAGNSTIEPYIVTHNLLLGHASVVSLYREKYQAEQGGKIGITILAMWFKSATENPEDIAAARRIVDFHIGWLMDPLVFGDYPTVMRKIVGSRLPVFTDEDSRRIKGSYDFIGLNHYATIYVQADTIQLEHQLRDYMRDVAIKIPGKSTKSRLALLLKYTDDFIPATPWGLSELLDHVKEYYGNPLTLIHENGEAEVVDPTTTAMVYEDDFRINYLEQYLEALQLSIRNGSNTQGYFVWSLMDTWEFLAGYTLRYGLFGVGWQFGMAQLIFFSSFLLLLSSVFLILCEDKATVALSRGDFAPGFIFGAGASAYQVEGAAAEDGREPSIWDPYCHAGNMADHSSGEVAADQYHKYKANAKLMYEMGLDAYRFSIAWPRLIPDGRGEVNPKGLQYYNNLINELLSYGIQPHVTLYHFDLPQALQDEYNGLLSTNFIDDFKGYADACFREFGDRVKHWITLNEPNVEPLGGYDRGNLPPQRCSYPFGAVNCTEGNSTTEPYIVAHNLLLAHASAVSLYREKYQVEQQGKIGITLLALWFDPATQNPEDVAAARRMIDFHIGWFIHPLVYGTYPAVIKKNVGSRLPVLIDQDSRRVKGSFDFIGVNHYGSIPVQDDMRQLENQVRDYMSDTAVKMPSFGRLHKKVNEDNQPNPSGLSKLLEYLKEIYGNPPIVIHENGAPEIVNWASCKRTYDDDFRTSYLKQYLEALIASFHKYSCAIFLFFRSKLTLHASLAFSLLSFH</sequence>
<dbReference type="InterPro" id="IPR001360">
    <property type="entry name" value="Glyco_hydro_1"/>
</dbReference>
<feature type="signal peptide" evidence="6">
    <location>
        <begin position="1"/>
        <end position="28"/>
    </location>
</feature>
<dbReference type="PANTHER" id="PTHR10353:SF317">
    <property type="entry name" value="BETA-GLUCOSIDASE 31"/>
    <property type="match status" value="1"/>
</dbReference>
<dbReference type="Proteomes" id="UP000623129">
    <property type="component" value="Unassembled WGS sequence"/>
</dbReference>
<dbReference type="GO" id="GO:0005975">
    <property type="term" value="P:carbohydrate metabolic process"/>
    <property type="evidence" value="ECO:0007669"/>
    <property type="project" value="InterPro"/>
</dbReference>
<dbReference type="EMBL" id="SWLB01000008">
    <property type="protein sequence ID" value="KAF3336126.1"/>
    <property type="molecule type" value="Genomic_DNA"/>
</dbReference>
<keyword evidence="2 6" id="KW-0732">Signal</keyword>
<dbReference type="Gene3D" id="3.20.20.80">
    <property type="entry name" value="Glycosidases"/>
    <property type="match status" value="2"/>
</dbReference>
<dbReference type="FunFam" id="3.20.20.80:FF:000069">
    <property type="entry name" value="Beta-glucosidase 1"/>
    <property type="match status" value="1"/>
</dbReference>
<keyword evidence="5" id="KW-0472">Membrane</keyword>
<dbReference type="InterPro" id="IPR033132">
    <property type="entry name" value="GH_1_N_CS"/>
</dbReference>
<dbReference type="PANTHER" id="PTHR10353">
    <property type="entry name" value="GLYCOSYL HYDROLASE"/>
    <property type="match status" value="1"/>
</dbReference>
<dbReference type="SUPFAM" id="SSF51445">
    <property type="entry name" value="(Trans)glycosidases"/>
    <property type="match status" value="2"/>
</dbReference>
<evidence type="ECO:0000313" key="8">
    <source>
        <dbReference type="Proteomes" id="UP000623129"/>
    </source>
</evidence>
<organism evidence="7 8">
    <name type="scientific">Carex littledalei</name>
    <dbReference type="NCBI Taxonomy" id="544730"/>
    <lineage>
        <taxon>Eukaryota</taxon>
        <taxon>Viridiplantae</taxon>
        <taxon>Streptophyta</taxon>
        <taxon>Embryophyta</taxon>
        <taxon>Tracheophyta</taxon>
        <taxon>Spermatophyta</taxon>
        <taxon>Magnoliopsida</taxon>
        <taxon>Liliopsida</taxon>
        <taxon>Poales</taxon>
        <taxon>Cyperaceae</taxon>
        <taxon>Cyperoideae</taxon>
        <taxon>Cariceae</taxon>
        <taxon>Carex</taxon>
        <taxon>Carex subgen. Euthyceras</taxon>
    </lineage>
</organism>
<proteinExistence type="inferred from homology"/>
<dbReference type="AlphaFoldDB" id="A0A833RHP9"/>
<dbReference type="Pfam" id="PF00232">
    <property type="entry name" value="Glyco_hydro_1"/>
    <property type="match status" value="2"/>
</dbReference>
<evidence type="ECO:0000256" key="3">
    <source>
        <dbReference type="ARBA" id="ARBA00022801"/>
    </source>
</evidence>
<evidence type="ECO:0000256" key="6">
    <source>
        <dbReference type="SAM" id="SignalP"/>
    </source>
</evidence>
<evidence type="ECO:0000256" key="1">
    <source>
        <dbReference type="ARBA" id="ARBA00010838"/>
    </source>
</evidence>
<evidence type="ECO:0000256" key="5">
    <source>
        <dbReference type="SAM" id="Phobius"/>
    </source>
</evidence>
<evidence type="ECO:0000313" key="7">
    <source>
        <dbReference type="EMBL" id="KAF3336126.1"/>
    </source>
</evidence>
<dbReference type="OrthoDB" id="65569at2759"/>
<evidence type="ECO:0000256" key="2">
    <source>
        <dbReference type="ARBA" id="ARBA00022729"/>
    </source>
</evidence>
<evidence type="ECO:0000256" key="4">
    <source>
        <dbReference type="ARBA" id="ARBA00023180"/>
    </source>
</evidence>
<keyword evidence="5" id="KW-1133">Transmembrane helix</keyword>
<dbReference type="GO" id="GO:0008422">
    <property type="term" value="F:beta-glucosidase activity"/>
    <property type="evidence" value="ECO:0007669"/>
    <property type="project" value="UniProtKB-ARBA"/>
</dbReference>
<reference evidence="7" key="1">
    <citation type="submission" date="2020-01" db="EMBL/GenBank/DDBJ databases">
        <title>Genome sequence of Kobresia littledalei, the first chromosome-level genome in the family Cyperaceae.</title>
        <authorList>
            <person name="Qu G."/>
        </authorList>
    </citation>
    <scope>NUCLEOTIDE SEQUENCE</scope>
    <source>
        <strain evidence="7">C.B.Clarke</strain>
        <tissue evidence="7">Leaf</tissue>
    </source>
</reference>
<feature type="chain" id="PRO_5032698928" description="Beta-glucosidase" evidence="6">
    <location>
        <begin position="29"/>
        <end position="958"/>
    </location>
</feature>
<keyword evidence="5" id="KW-0812">Transmembrane</keyword>
<accession>A0A833RHP9</accession>
<evidence type="ECO:0008006" key="9">
    <source>
        <dbReference type="Google" id="ProtNLM"/>
    </source>
</evidence>
<dbReference type="InterPro" id="IPR017853">
    <property type="entry name" value="GH"/>
</dbReference>
<feature type="transmembrane region" description="Helical" evidence="5">
    <location>
        <begin position="490"/>
        <end position="507"/>
    </location>
</feature>
<name>A0A833RHP9_9POAL</name>
<dbReference type="FunFam" id="3.20.20.80:FF:000022">
    <property type="entry name" value="Beta-glucosidase 11"/>
    <property type="match status" value="1"/>
</dbReference>
<dbReference type="PROSITE" id="PS00653">
    <property type="entry name" value="GLYCOSYL_HYDROL_F1_2"/>
    <property type="match status" value="2"/>
</dbReference>
<keyword evidence="3" id="KW-0378">Hydrolase</keyword>
<protein>
    <recommendedName>
        <fullName evidence="9">Beta-glucosidase</fullName>
    </recommendedName>
</protein>
<comment type="caution">
    <text evidence="7">The sequence shown here is derived from an EMBL/GenBank/DDBJ whole genome shotgun (WGS) entry which is preliminary data.</text>
</comment>
<comment type="similarity">
    <text evidence="1">Belongs to the glycosyl hydrolase 1 family.</text>
</comment>